<dbReference type="SUPFAM" id="SSF56112">
    <property type="entry name" value="Protein kinase-like (PK-like)"/>
    <property type="match status" value="1"/>
</dbReference>
<dbReference type="SUPFAM" id="SSF51126">
    <property type="entry name" value="Pectin lyase-like"/>
    <property type="match status" value="1"/>
</dbReference>
<feature type="domain" description="Protein kinase" evidence="1">
    <location>
        <begin position="737"/>
        <end position="1098"/>
    </location>
</feature>
<evidence type="ECO:0000313" key="2">
    <source>
        <dbReference type="EMBL" id="KAF0973736.1"/>
    </source>
</evidence>
<dbReference type="CDD" id="cd13999">
    <property type="entry name" value="STKc_MAP3K-like"/>
    <property type="match status" value="1"/>
</dbReference>
<dbReference type="EMBL" id="VFQX01000058">
    <property type="protein sequence ID" value="KAF0973736.1"/>
    <property type="molecule type" value="Genomic_DNA"/>
</dbReference>
<protein>
    <recommendedName>
        <fullName evidence="1">Protein kinase domain-containing protein</fullName>
    </recommendedName>
</protein>
<comment type="caution">
    <text evidence="2">The sequence shown here is derived from an EMBL/GenBank/DDBJ whole genome shotgun (WGS) entry which is preliminary data.</text>
</comment>
<dbReference type="InterPro" id="IPR051681">
    <property type="entry name" value="Ser/Thr_Kinases-Pseudokinases"/>
</dbReference>
<sequence length="1103" mass="124072">MKSMIVGQDCTNMGARYQCLSTDLAINTLNTDLRNKGIEGRDYTTIININFEFIPNPQVTCKSKSFLKSSNIFYRIRFTSYTSNRVSVLCNYMDFNSIFADSQNIISFEIDNLAMTSCRIDHSYSFNMKITNSVIYSTLISLGFDLQGKIIQTDMQYYLNIEGSKFEQAPFYYGNCLLGTISRSSFSGTFKIQNCHQLLLTSSNVVNYWEFVDVKNLNILDISFEQPYAVHITECGVVVIRNCNFASSGYVTAAALTIIFSQHVILDSCNVQTDLTWLITYSVPALYISNIVVQDSVVERGSLVQVYVSQSFELANSTFDSLNGTAFDINDVTVFNAYNISFTNCKSTQDSGIVDVETGYDLSTDKLFMVQIHLALLKFVECITTSASPLNIRSYSKEVMLDNCIFERNIAAIGGGAISYRALHSIFSEPSIKISNSLFQRNTASRGGVFNIKGSVILDSNVFIENNAVRGGIMYLEKDIQQTINILSNNVLSSNTADYGSSIYVDSPMTLSYPFNLSELSSPCFTSKLLNIKSITNNATSKDLTLSAFFPGELLQLSIAAFDIFGNVISQRELPISLKTDKPQYFVSIVHSDQQLFTLDFKILSYQKVNNDSLMLTVTYDNSVLGIPLKVTSCPMFFSWSDTSCVDQSLSYIIILVATVVCVLICILLSGAACACAVAFKKSVVLRNRKKAELEMEQLLIDNRIVFDQEEKQENDHLNNSSRFSTRNSCVIPVEDIKIIKRIGEGGQGVVYHAKWNDIDVAVKTIKVDDDEQDAESDEFEREATMLSSLRHPNILTFYGICVPNKRQKFMVVEYMKGGSLEKLISNCRMGKENIDFKSKINILLGVARGMVYLHSLKPRMIVHRDLKPGNILLDENGAVRVCDFGLSRVVGTNTVQQRTMTTNIGTLLYCAPENFSSDNCSSEMTSSYSQSSVSHLSSLNHQTPYSNSDIFCSSSPSSSLSKEDRFKNASKIDVYSYSIIMWSLFFEENPFSYSKKLYHFSENDNTEEANTHALNILSFVLRGSRPKIPFDNPDQMKEWVTEYMCNKEKCNEVMSNALLEGVSNYIDLMKQCWHQLPRERPSFETIVIELYEIQNILSLRKV</sequence>
<dbReference type="Pfam" id="PF00069">
    <property type="entry name" value="Pkinase"/>
    <property type="match status" value="1"/>
</dbReference>
<dbReference type="PANTHER" id="PTHR44329:SF289">
    <property type="entry name" value="SERINE_THREONINE-PROTEIN KINASE VIK"/>
    <property type="match status" value="1"/>
</dbReference>
<dbReference type="SMART" id="SM00220">
    <property type="entry name" value="S_TKc"/>
    <property type="match status" value="1"/>
</dbReference>
<dbReference type="GO" id="GO:0004674">
    <property type="term" value="F:protein serine/threonine kinase activity"/>
    <property type="evidence" value="ECO:0007669"/>
    <property type="project" value="TreeGrafter"/>
</dbReference>
<dbReference type="InterPro" id="IPR000719">
    <property type="entry name" value="Prot_kinase_dom"/>
</dbReference>
<gene>
    <name evidence="2" type="ORF">FDP41_007123</name>
</gene>
<evidence type="ECO:0000259" key="1">
    <source>
        <dbReference type="PROSITE" id="PS50011"/>
    </source>
</evidence>
<dbReference type="GO" id="GO:0005524">
    <property type="term" value="F:ATP binding"/>
    <property type="evidence" value="ECO:0007669"/>
    <property type="project" value="InterPro"/>
</dbReference>
<dbReference type="GeneID" id="68114341"/>
<keyword evidence="3" id="KW-1185">Reference proteome</keyword>
<dbReference type="InterPro" id="IPR011009">
    <property type="entry name" value="Kinase-like_dom_sf"/>
</dbReference>
<proteinExistence type="predicted"/>
<dbReference type="PROSITE" id="PS00108">
    <property type="entry name" value="PROTEIN_KINASE_ST"/>
    <property type="match status" value="1"/>
</dbReference>
<name>A0A6A5BGF7_NAEFO</name>
<dbReference type="OrthoDB" id="780437at2759"/>
<organism evidence="2 3">
    <name type="scientific">Naegleria fowleri</name>
    <name type="common">Brain eating amoeba</name>
    <dbReference type="NCBI Taxonomy" id="5763"/>
    <lineage>
        <taxon>Eukaryota</taxon>
        <taxon>Discoba</taxon>
        <taxon>Heterolobosea</taxon>
        <taxon>Tetramitia</taxon>
        <taxon>Eutetramitia</taxon>
        <taxon>Vahlkampfiidae</taxon>
        <taxon>Naegleria</taxon>
    </lineage>
</organism>
<dbReference type="PROSITE" id="PS50011">
    <property type="entry name" value="PROTEIN_KINASE_DOM"/>
    <property type="match status" value="1"/>
</dbReference>
<dbReference type="PANTHER" id="PTHR44329">
    <property type="entry name" value="SERINE/THREONINE-PROTEIN KINASE TNNI3K-RELATED"/>
    <property type="match status" value="1"/>
</dbReference>
<dbReference type="InterPro" id="IPR011050">
    <property type="entry name" value="Pectin_lyase_fold/virulence"/>
</dbReference>
<dbReference type="VEuPathDB" id="AmoebaDB:NfTy_008960"/>
<accession>A0A6A5BGF7</accession>
<dbReference type="Gene3D" id="1.10.510.10">
    <property type="entry name" value="Transferase(Phosphotransferase) domain 1"/>
    <property type="match status" value="1"/>
</dbReference>
<dbReference type="VEuPathDB" id="AmoebaDB:NF0076080"/>
<dbReference type="VEuPathDB" id="AmoebaDB:NF0066400"/>
<dbReference type="InterPro" id="IPR008271">
    <property type="entry name" value="Ser/Thr_kinase_AS"/>
</dbReference>
<reference evidence="2 3" key="1">
    <citation type="journal article" date="2019" name="Sci. Rep.">
        <title>Nanopore sequencing improves the draft genome of the human pathogenic amoeba Naegleria fowleri.</title>
        <authorList>
            <person name="Liechti N."/>
            <person name="Schurch N."/>
            <person name="Bruggmann R."/>
            <person name="Wittwer M."/>
        </authorList>
    </citation>
    <scope>NUCLEOTIDE SEQUENCE [LARGE SCALE GENOMIC DNA]</scope>
    <source>
        <strain evidence="2 3">ATCC 30894</strain>
    </source>
</reference>
<dbReference type="Proteomes" id="UP000444721">
    <property type="component" value="Unassembled WGS sequence"/>
</dbReference>
<dbReference type="RefSeq" id="XP_044558449.1">
    <property type="nucleotide sequence ID" value="XM_044710834.1"/>
</dbReference>
<evidence type="ECO:0000313" key="3">
    <source>
        <dbReference type="Proteomes" id="UP000444721"/>
    </source>
</evidence>
<dbReference type="AlphaFoldDB" id="A0A6A5BGF7"/>
<dbReference type="VEuPathDB" id="AmoebaDB:FDP41_007123"/>